<dbReference type="Gene3D" id="3.30.450.90">
    <property type="match status" value="1"/>
</dbReference>
<reference evidence="5 6" key="1">
    <citation type="submission" date="2010-12" db="EMBL/GenBank/DDBJ databases">
        <title>The Genome Sequence of Lactobacillus paracasei subsp. paracasei strain 8700:2.</title>
        <authorList>
            <consortium name="The Broad Institute Genome Sequencing Platform"/>
            <person name="Ward D."/>
            <person name="Earl A."/>
            <person name="Feldgarden M."/>
            <person name="Young S.K."/>
            <person name="Gargeya S."/>
            <person name="Zeng Q."/>
            <person name="Alvarado L."/>
            <person name="Berlin A."/>
            <person name="Bochicchio J."/>
            <person name="Chapman S.B."/>
            <person name="Chen Z."/>
            <person name="Freedman E."/>
            <person name="Gellesch M."/>
            <person name="Goldberg J."/>
            <person name="Griggs A."/>
            <person name="Gujja S."/>
            <person name="Heilman E."/>
            <person name="Heiman D."/>
            <person name="Howarth C."/>
            <person name="Mehta T."/>
            <person name="Neiman D."/>
            <person name="Pearson M."/>
            <person name="Roberts A."/>
            <person name="Saif S."/>
            <person name="Shea T."/>
            <person name="Shenoy N."/>
            <person name="Sisk P."/>
            <person name="Stolte C."/>
            <person name="Sykes S."/>
            <person name="White J."/>
            <person name="Yandava C."/>
            <person name="Saulnier D."/>
            <person name="Haas B."/>
            <person name="Nusbaum C."/>
            <person name="Birren B."/>
        </authorList>
    </citation>
    <scope>NUCLEOTIDE SEQUENCE [LARGE SCALE GENOMIC DNA]</scope>
    <source>
        <strain evidence="5 6">8700:2</strain>
    </source>
</reference>
<proteinExistence type="inferred from homology"/>
<dbReference type="CDD" id="cd01129">
    <property type="entry name" value="PulE-GspE-like"/>
    <property type="match status" value="1"/>
</dbReference>
<feature type="domain" description="Bacterial type II secretion system protein E" evidence="4">
    <location>
        <begin position="205"/>
        <end position="219"/>
    </location>
</feature>
<evidence type="ECO:0000256" key="1">
    <source>
        <dbReference type="ARBA" id="ARBA00006611"/>
    </source>
</evidence>
<dbReference type="Gene3D" id="3.40.50.300">
    <property type="entry name" value="P-loop containing nucleotide triphosphate hydrolases"/>
    <property type="match status" value="1"/>
</dbReference>
<dbReference type="InterPro" id="IPR001482">
    <property type="entry name" value="T2SS/T4SS_dom"/>
</dbReference>
<organism evidence="5 6">
    <name type="scientific">Lacticaseibacillus paracasei subsp. paracasei 8700:2</name>
    <dbReference type="NCBI Taxonomy" id="537973"/>
    <lineage>
        <taxon>Bacteria</taxon>
        <taxon>Bacillati</taxon>
        <taxon>Bacillota</taxon>
        <taxon>Bacilli</taxon>
        <taxon>Lactobacillales</taxon>
        <taxon>Lactobacillaceae</taxon>
        <taxon>Lacticaseibacillus</taxon>
    </lineage>
</organism>
<dbReference type="GO" id="GO:0005524">
    <property type="term" value="F:ATP binding"/>
    <property type="evidence" value="ECO:0007669"/>
    <property type="project" value="UniProtKB-KW"/>
</dbReference>
<evidence type="ECO:0000259" key="4">
    <source>
        <dbReference type="PROSITE" id="PS00662"/>
    </source>
</evidence>
<dbReference type="InterPro" id="IPR027417">
    <property type="entry name" value="P-loop_NTPase"/>
</dbReference>
<dbReference type="PANTHER" id="PTHR30258:SF2">
    <property type="entry name" value="COMG OPERON PROTEIN 1"/>
    <property type="match status" value="1"/>
</dbReference>
<protein>
    <submittedName>
        <fullName evidence="5">Competence protein</fullName>
    </submittedName>
</protein>
<dbReference type="EMBL" id="CP002391">
    <property type="protein sequence ID" value="AGT63647.1"/>
    <property type="molecule type" value="Genomic_DNA"/>
</dbReference>
<evidence type="ECO:0000256" key="2">
    <source>
        <dbReference type="ARBA" id="ARBA00022741"/>
    </source>
</evidence>
<dbReference type="AlphaFoldDB" id="A0A806KXE1"/>
<keyword evidence="2" id="KW-0547">Nucleotide-binding</keyword>
<dbReference type="Pfam" id="PF00437">
    <property type="entry name" value="T2SSE"/>
    <property type="match status" value="1"/>
</dbReference>
<dbReference type="GO" id="GO:0005886">
    <property type="term" value="C:plasma membrane"/>
    <property type="evidence" value="ECO:0007669"/>
    <property type="project" value="TreeGrafter"/>
</dbReference>
<sequence>MTLANSFNTGGKTMQSVNKLLTIALEKGASDIYYLPSPQGYLIRLRVPTGLVTIAERDSKRGQQEINYLKFMAGMNVAEHRRVQLGAFYQKESAAFLRLSSVADFRGGESLVVRIIKGIPDAAGARHLLDRLLGILLQKRGMLTLAGPTGSGKTTLLYQLATRLAESRMVLSIEDPVEINQPQFSQLQVNPEADMTYPQLLKAALRHRPDVLLIGEIRDRQTAQSACEAAISGHIVLATVHARSAADTPLRLSSFGLPDELVAAALTASAAISLQYRPMIHPVAEVVVFKQVGQADQEVVS</sequence>
<dbReference type="KEGG" id="lpi:LBPG_03055"/>
<dbReference type="InterPro" id="IPR003593">
    <property type="entry name" value="AAA+_ATPase"/>
</dbReference>
<gene>
    <name evidence="5" type="ORF">LBPG_03055</name>
</gene>
<keyword evidence="3" id="KW-0067">ATP-binding</keyword>
<dbReference type="SMART" id="SM00382">
    <property type="entry name" value="AAA"/>
    <property type="match status" value="1"/>
</dbReference>
<evidence type="ECO:0000256" key="3">
    <source>
        <dbReference type="ARBA" id="ARBA00022840"/>
    </source>
</evidence>
<dbReference type="GO" id="GO:0016887">
    <property type="term" value="F:ATP hydrolysis activity"/>
    <property type="evidence" value="ECO:0007669"/>
    <property type="project" value="TreeGrafter"/>
</dbReference>
<dbReference type="PANTHER" id="PTHR30258">
    <property type="entry name" value="TYPE II SECRETION SYSTEM PROTEIN GSPE-RELATED"/>
    <property type="match status" value="1"/>
</dbReference>
<evidence type="ECO:0000313" key="6">
    <source>
        <dbReference type="Proteomes" id="UP000015927"/>
    </source>
</evidence>
<dbReference type="SUPFAM" id="SSF52540">
    <property type="entry name" value="P-loop containing nucleoside triphosphate hydrolases"/>
    <property type="match status" value="1"/>
</dbReference>
<comment type="similarity">
    <text evidence="1">Belongs to the GSP E family.</text>
</comment>
<dbReference type="Proteomes" id="UP000015927">
    <property type="component" value="Chromosome"/>
</dbReference>
<name>A0A806KXE1_LACPA</name>
<evidence type="ECO:0000313" key="5">
    <source>
        <dbReference type="EMBL" id="AGT63647.1"/>
    </source>
</evidence>
<accession>A0A806KXE1</accession>
<dbReference type="PROSITE" id="PS00662">
    <property type="entry name" value="T2SP_E"/>
    <property type="match status" value="1"/>
</dbReference>